<keyword evidence="1" id="KW-0479">Metal-binding</keyword>
<feature type="compositionally biased region" description="Polar residues" evidence="6">
    <location>
        <begin position="140"/>
        <end position="157"/>
    </location>
</feature>
<gene>
    <name evidence="9" type="ORF">LAZ67_19000312</name>
</gene>
<evidence type="ECO:0000259" key="7">
    <source>
        <dbReference type="PROSITE" id="PS50016"/>
    </source>
</evidence>
<accession>A0ABY6LH37</accession>
<dbReference type="PROSITE" id="PS01359">
    <property type="entry name" value="ZF_PHD_1"/>
    <property type="match status" value="1"/>
</dbReference>
<evidence type="ECO:0000256" key="1">
    <source>
        <dbReference type="ARBA" id="ARBA00022723"/>
    </source>
</evidence>
<evidence type="ECO:0000259" key="8">
    <source>
        <dbReference type="PROSITE" id="PS51805"/>
    </source>
</evidence>
<dbReference type="EMBL" id="CP092881">
    <property type="protein sequence ID" value="UYV80489.1"/>
    <property type="molecule type" value="Genomic_DNA"/>
</dbReference>
<evidence type="ECO:0000313" key="10">
    <source>
        <dbReference type="Proteomes" id="UP001235939"/>
    </source>
</evidence>
<keyword evidence="10" id="KW-1185">Reference proteome</keyword>
<dbReference type="Gene3D" id="3.30.40.10">
    <property type="entry name" value="Zinc/RING finger domain, C3HC4 (zinc finger)"/>
    <property type="match status" value="2"/>
</dbReference>
<dbReference type="InterPro" id="IPR013083">
    <property type="entry name" value="Znf_RING/FYVE/PHD"/>
</dbReference>
<dbReference type="PANTHER" id="PTHR13793">
    <property type="entry name" value="PHD FINGER PROTEINS"/>
    <property type="match status" value="1"/>
</dbReference>
<dbReference type="Pfam" id="PF13831">
    <property type="entry name" value="PHD_2"/>
    <property type="match status" value="1"/>
</dbReference>
<dbReference type="Pfam" id="PF13832">
    <property type="entry name" value="zf-HC5HC2H_2"/>
    <property type="match status" value="1"/>
</dbReference>
<feature type="domain" description="PHD-type" evidence="7">
    <location>
        <begin position="406"/>
        <end position="456"/>
    </location>
</feature>
<dbReference type="SMART" id="SM00249">
    <property type="entry name" value="PHD"/>
    <property type="match status" value="2"/>
</dbReference>
<dbReference type="InterPro" id="IPR019786">
    <property type="entry name" value="Zinc_finger_PHD-type_CS"/>
</dbReference>
<evidence type="ECO:0000256" key="6">
    <source>
        <dbReference type="SAM" id="MobiDB-lite"/>
    </source>
</evidence>
<dbReference type="InterPro" id="IPR034732">
    <property type="entry name" value="EPHD"/>
</dbReference>
<feature type="compositionally biased region" description="Basic and acidic residues" evidence="6">
    <location>
        <begin position="188"/>
        <end position="201"/>
    </location>
</feature>
<evidence type="ECO:0000256" key="5">
    <source>
        <dbReference type="PROSITE-ProRule" id="PRU00146"/>
    </source>
</evidence>
<keyword evidence="4" id="KW-0862">Zinc</keyword>
<evidence type="ECO:0000256" key="2">
    <source>
        <dbReference type="ARBA" id="ARBA00022737"/>
    </source>
</evidence>
<feature type="region of interest" description="Disordered" evidence="6">
    <location>
        <begin position="91"/>
        <end position="223"/>
    </location>
</feature>
<feature type="domain" description="PHD-type" evidence="8">
    <location>
        <begin position="458"/>
        <end position="575"/>
    </location>
</feature>
<dbReference type="SUPFAM" id="SSF57903">
    <property type="entry name" value="FYVE/PHD zinc finger"/>
    <property type="match status" value="1"/>
</dbReference>
<evidence type="ECO:0000256" key="3">
    <source>
        <dbReference type="ARBA" id="ARBA00022771"/>
    </source>
</evidence>
<dbReference type="InterPro" id="IPR050701">
    <property type="entry name" value="Histone_Mod_Regulator"/>
</dbReference>
<feature type="region of interest" description="Disordered" evidence="6">
    <location>
        <begin position="29"/>
        <end position="53"/>
    </location>
</feature>
<keyword evidence="2" id="KW-0677">Repeat</keyword>
<name>A0ABY6LH37_9ARAC</name>
<dbReference type="InterPro" id="IPR011011">
    <property type="entry name" value="Znf_FYVE_PHD"/>
</dbReference>
<evidence type="ECO:0000313" key="9">
    <source>
        <dbReference type="EMBL" id="UYV80489.1"/>
    </source>
</evidence>
<dbReference type="PROSITE" id="PS50016">
    <property type="entry name" value="ZF_PHD_2"/>
    <property type="match status" value="1"/>
</dbReference>
<protein>
    <submittedName>
        <fullName evidence="9">JADE2</fullName>
    </submittedName>
</protein>
<sequence length="850" mass="97149">MVIAQEKPFLKISFAGKFPMIQCTPDIKPSLSEPAKSEVSSPPRPSKVISLRNRTSKSPLIVKVNGRHNNVVIPNGIKVSQPSVVLDRLPNPEQYRTWTPPVKKRGRPKGSLNKEPRKQQPGLSRRQVKKPVPNKGPVSQEVQPQSISGIPNGTTEVVVTLEKIRDPEDTKVTQNEEPKQLNPSTEINGEREVSGKIEKKGRLPYTKPLPRGRKRKQVLEDEGEVSKKSNKVEVKEIRKGRGKPIELYRKDLISAMKLPDTEVLEPDTYFEMMDPWKKEWESPVQVPVNPSALPLARITETRKLQNWKFRLPKKYLRLEKNKHFNPDLDIVAAAAEIANQVCPYDLDLVDLNWLEIFNEKREEMGMPILYGDTMEQLMYDFECQAEEHLKKARKTEEVMRLAYDENVACDICRKTYTEEGNEIVFCEYCNISVHQYCYGLSKLPQGSWLCHTCVLGIRPSCVLCPNLGGAMKNIEDQHKWVHVSCALWVPEVEISRLNCISSIIKIDQIPESRWALSCYICHIREGACIQCSVKSCKMAYHVTCAYNEKLTMNYSLGQDEENSETFFESYCSKHCRSNKDDLRSMTAQEEKEKRVKELKANFFKYVNLSDTKDSVKMTQEDNEILIKQVFIYWLLKRKSRYNNPLFQFESEESLLNQVKEDNINVRKNTYKSLRSSLEKARNLAYMVVQREKKKKAFIKAKSEIFEKQCEVLAAGGLGKKDTEVVLRANQGISVYDKTTTIQMEPVIPEALIVDYLYGHLRSLKVGMTRKRRPRTSSSTVLLTPPPLLSPIGKPSGKLSPNSASYCSSLYSEDDTSISIASTSSLDSLLREVPPPTTFFQPSITNYFNQL</sequence>
<dbReference type="PANTHER" id="PTHR13793:SF160">
    <property type="entry name" value="PHD FINGER PROTEIN RHINOCEROS"/>
    <property type="match status" value="1"/>
</dbReference>
<dbReference type="PROSITE" id="PS51805">
    <property type="entry name" value="EPHD"/>
    <property type="match status" value="1"/>
</dbReference>
<dbReference type="InterPro" id="IPR019542">
    <property type="entry name" value="Enhancer_polycomb-like_N"/>
</dbReference>
<dbReference type="InterPro" id="IPR001965">
    <property type="entry name" value="Znf_PHD"/>
</dbReference>
<proteinExistence type="predicted"/>
<keyword evidence="3 5" id="KW-0863">Zinc-finger</keyword>
<organism evidence="9 10">
    <name type="scientific">Cordylochernes scorpioides</name>
    <dbReference type="NCBI Taxonomy" id="51811"/>
    <lineage>
        <taxon>Eukaryota</taxon>
        <taxon>Metazoa</taxon>
        <taxon>Ecdysozoa</taxon>
        <taxon>Arthropoda</taxon>
        <taxon>Chelicerata</taxon>
        <taxon>Arachnida</taxon>
        <taxon>Pseudoscorpiones</taxon>
        <taxon>Cheliferoidea</taxon>
        <taxon>Chernetidae</taxon>
        <taxon>Cordylochernes</taxon>
    </lineage>
</organism>
<dbReference type="InterPro" id="IPR019787">
    <property type="entry name" value="Znf_PHD-finger"/>
</dbReference>
<evidence type="ECO:0000256" key="4">
    <source>
        <dbReference type="ARBA" id="ARBA00022833"/>
    </source>
</evidence>
<reference evidence="9 10" key="1">
    <citation type="submission" date="2022-01" db="EMBL/GenBank/DDBJ databases">
        <title>A chromosomal length assembly of Cordylochernes scorpioides.</title>
        <authorList>
            <person name="Zeh D."/>
            <person name="Zeh J."/>
        </authorList>
    </citation>
    <scope>NUCLEOTIDE SEQUENCE [LARGE SCALE GENOMIC DNA]</scope>
    <source>
        <strain evidence="9">IN4F17</strain>
        <tissue evidence="9">Whole Body</tissue>
    </source>
</reference>
<dbReference type="Proteomes" id="UP001235939">
    <property type="component" value="Chromosome 19"/>
</dbReference>
<feature type="compositionally biased region" description="Basic and acidic residues" evidence="6">
    <location>
        <begin position="162"/>
        <end position="179"/>
    </location>
</feature>
<dbReference type="Pfam" id="PF10513">
    <property type="entry name" value="EPL1"/>
    <property type="match status" value="1"/>
</dbReference>